<proteinExistence type="predicted"/>
<gene>
    <name evidence="2" type="ORF">Clacol_010526</name>
</gene>
<dbReference type="Proteomes" id="UP001050691">
    <property type="component" value="Unassembled WGS sequence"/>
</dbReference>
<evidence type="ECO:0000256" key="1">
    <source>
        <dbReference type="SAM" id="SignalP"/>
    </source>
</evidence>
<dbReference type="EMBL" id="BPWL01000016">
    <property type="protein sequence ID" value="GJJ16230.1"/>
    <property type="molecule type" value="Genomic_DNA"/>
</dbReference>
<accession>A0AAV5AP07</accession>
<evidence type="ECO:0000313" key="3">
    <source>
        <dbReference type="Proteomes" id="UP001050691"/>
    </source>
</evidence>
<dbReference type="AlphaFoldDB" id="A0AAV5AP07"/>
<reference evidence="2" key="1">
    <citation type="submission" date="2021-10" db="EMBL/GenBank/DDBJ databases">
        <title>De novo Genome Assembly of Clathrus columnatus (Basidiomycota, Fungi) Using Illumina and Nanopore Sequence Data.</title>
        <authorList>
            <person name="Ogiso-Tanaka E."/>
            <person name="Itagaki H."/>
            <person name="Hosoya T."/>
            <person name="Hosaka K."/>
        </authorList>
    </citation>
    <scope>NUCLEOTIDE SEQUENCE</scope>
    <source>
        <strain evidence="2">MO-923</strain>
    </source>
</reference>
<keyword evidence="1" id="KW-0732">Signal</keyword>
<keyword evidence="3" id="KW-1185">Reference proteome</keyword>
<feature type="signal peptide" evidence="1">
    <location>
        <begin position="1"/>
        <end position="23"/>
    </location>
</feature>
<comment type="caution">
    <text evidence="2">The sequence shown here is derived from an EMBL/GenBank/DDBJ whole genome shotgun (WGS) entry which is preliminary data.</text>
</comment>
<feature type="chain" id="PRO_5043416711" evidence="1">
    <location>
        <begin position="24"/>
        <end position="142"/>
    </location>
</feature>
<sequence>MSKLLGFDFILFGMVAFLLHTHALPLPRNVSSANALIAPIHVHGHGNVHHEAIFPVSVSDRHRRDIDFDRDTTGGSDLDGLEKEELGDVFEIEVDPTQPPVDDELLRFNNALEQALDYLSEMDSNIIDFNLDNAHPITAAEL</sequence>
<name>A0AAV5AP07_9AGAM</name>
<organism evidence="2 3">
    <name type="scientific">Clathrus columnatus</name>
    <dbReference type="NCBI Taxonomy" id="1419009"/>
    <lineage>
        <taxon>Eukaryota</taxon>
        <taxon>Fungi</taxon>
        <taxon>Dikarya</taxon>
        <taxon>Basidiomycota</taxon>
        <taxon>Agaricomycotina</taxon>
        <taxon>Agaricomycetes</taxon>
        <taxon>Phallomycetidae</taxon>
        <taxon>Phallales</taxon>
        <taxon>Clathraceae</taxon>
        <taxon>Clathrus</taxon>
    </lineage>
</organism>
<evidence type="ECO:0000313" key="2">
    <source>
        <dbReference type="EMBL" id="GJJ16230.1"/>
    </source>
</evidence>
<protein>
    <submittedName>
        <fullName evidence="2">Uncharacterized protein</fullName>
    </submittedName>
</protein>